<dbReference type="EMBL" id="JAUTDP010000007">
    <property type="protein sequence ID" value="KAK3397861.1"/>
    <property type="molecule type" value="Genomic_DNA"/>
</dbReference>
<dbReference type="PANTHER" id="PTHR11081">
    <property type="entry name" value="FLAP ENDONUCLEASE FAMILY MEMBER"/>
    <property type="match status" value="1"/>
</dbReference>
<evidence type="ECO:0000313" key="2">
    <source>
        <dbReference type="EMBL" id="KAK3397861.1"/>
    </source>
</evidence>
<dbReference type="InterPro" id="IPR006084">
    <property type="entry name" value="XPG/Rad2"/>
</dbReference>
<dbReference type="Gene3D" id="3.40.50.1010">
    <property type="entry name" value="5'-nuclease"/>
    <property type="match status" value="2"/>
</dbReference>
<comment type="caution">
    <text evidence="2">The sequence shown here is derived from an EMBL/GenBank/DDBJ whole genome shotgun (WGS) entry which is preliminary data.</text>
</comment>
<proteinExistence type="predicted"/>
<dbReference type="InterPro" id="IPR029060">
    <property type="entry name" value="PIN-like_dom_sf"/>
</dbReference>
<dbReference type="SUPFAM" id="SSF47807">
    <property type="entry name" value="5' to 3' exonuclease, C-terminal subdomain"/>
    <property type="match status" value="1"/>
</dbReference>
<dbReference type="PRINTS" id="PR00853">
    <property type="entry name" value="XPGRADSUPER"/>
</dbReference>
<dbReference type="AlphaFoldDB" id="A0AAE0PD91"/>
<dbReference type="Proteomes" id="UP001281003">
    <property type="component" value="Unassembled WGS sequence"/>
</dbReference>
<gene>
    <name evidence="2" type="ORF">B0T20DRAFT_354645</name>
</gene>
<sequence length="244" mass="27705">WDVAPPGASTELAQWSTEHFQQHGRPLRLAVDARYWQNYFENYPEVKRLQTYDPEKNEVEKTIMFQIMTLLELSIHLIFVFDGPDSYYHDNADSKINTPERLRLLKDLLNHLGVPFHQAPAEAGPTCVRLQELGVVDAAWTNHSTALTRECQVVVVFKMQNRDWKGISEESVIKHEATALMQEKGLDQSSLVLGLLLGGCEYAKGIPGVSHDTALKIAQKAGRLAKTMYDAFHDDGDKIQMNKW</sequence>
<accession>A0AAE0PD91</accession>
<evidence type="ECO:0000313" key="3">
    <source>
        <dbReference type="Proteomes" id="UP001281003"/>
    </source>
</evidence>
<dbReference type="PANTHER" id="PTHR11081:SF62">
    <property type="entry name" value="XPG-I DOMAIN-CONTAINING PROTEIN"/>
    <property type="match status" value="1"/>
</dbReference>
<feature type="domain" description="XPG-I" evidence="1">
    <location>
        <begin position="113"/>
        <end position="200"/>
    </location>
</feature>
<feature type="non-terminal residue" evidence="2">
    <location>
        <position position="1"/>
    </location>
</feature>
<dbReference type="InterPro" id="IPR006086">
    <property type="entry name" value="XPG-I_dom"/>
</dbReference>
<organism evidence="2 3">
    <name type="scientific">Sordaria brevicollis</name>
    <dbReference type="NCBI Taxonomy" id="83679"/>
    <lineage>
        <taxon>Eukaryota</taxon>
        <taxon>Fungi</taxon>
        <taxon>Dikarya</taxon>
        <taxon>Ascomycota</taxon>
        <taxon>Pezizomycotina</taxon>
        <taxon>Sordariomycetes</taxon>
        <taxon>Sordariomycetidae</taxon>
        <taxon>Sordariales</taxon>
        <taxon>Sordariaceae</taxon>
        <taxon>Sordaria</taxon>
    </lineage>
</organism>
<reference evidence="2" key="2">
    <citation type="submission" date="2023-07" db="EMBL/GenBank/DDBJ databases">
        <authorList>
            <consortium name="Lawrence Berkeley National Laboratory"/>
            <person name="Haridas S."/>
            <person name="Hensen N."/>
            <person name="Bonometti L."/>
            <person name="Westerberg I."/>
            <person name="Brannstrom I.O."/>
            <person name="Guillou S."/>
            <person name="Cros-Aarteil S."/>
            <person name="Calhoun S."/>
            <person name="Kuo A."/>
            <person name="Mondo S."/>
            <person name="Pangilinan J."/>
            <person name="Riley R."/>
            <person name="LaButti K."/>
            <person name="Andreopoulos B."/>
            <person name="Lipzen A."/>
            <person name="Chen C."/>
            <person name="Yanf M."/>
            <person name="Daum C."/>
            <person name="Ng V."/>
            <person name="Clum A."/>
            <person name="Steindorff A."/>
            <person name="Ohm R."/>
            <person name="Martin F."/>
            <person name="Silar P."/>
            <person name="Natvig D."/>
            <person name="Lalanne C."/>
            <person name="Gautier V."/>
            <person name="Ament-velasquez S.L."/>
            <person name="Kruys A."/>
            <person name="Hutchinson M.I."/>
            <person name="Powell A.J."/>
            <person name="Barry K."/>
            <person name="Miller A.N."/>
            <person name="Grigoriev I.V."/>
            <person name="Debuchy R."/>
            <person name="Gladieux P."/>
            <person name="Thoren M.H."/>
            <person name="Johannesson H."/>
        </authorList>
    </citation>
    <scope>NUCLEOTIDE SEQUENCE</scope>
    <source>
        <strain evidence="2">FGSC 1904</strain>
    </source>
</reference>
<name>A0AAE0PD91_SORBR</name>
<dbReference type="SUPFAM" id="SSF88723">
    <property type="entry name" value="PIN domain-like"/>
    <property type="match status" value="1"/>
</dbReference>
<reference evidence="2" key="1">
    <citation type="journal article" date="2023" name="Mol. Phylogenet. Evol.">
        <title>Genome-scale phylogeny and comparative genomics of the fungal order Sordariales.</title>
        <authorList>
            <person name="Hensen N."/>
            <person name="Bonometti L."/>
            <person name="Westerberg I."/>
            <person name="Brannstrom I.O."/>
            <person name="Guillou S."/>
            <person name="Cros-Aarteil S."/>
            <person name="Calhoun S."/>
            <person name="Haridas S."/>
            <person name="Kuo A."/>
            <person name="Mondo S."/>
            <person name="Pangilinan J."/>
            <person name="Riley R."/>
            <person name="LaButti K."/>
            <person name="Andreopoulos B."/>
            <person name="Lipzen A."/>
            <person name="Chen C."/>
            <person name="Yan M."/>
            <person name="Daum C."/>
            <person name="Ng V."/>
            <person name="Clum A."/>
            <person name="Steindorff A."/>
            <person name="Ohm R.A."/>
            <person name="Martin F."/>
            <person name="Silar P."/>
            <person name="Natvig D.O."/>
            <person name="Lalanne C."/>
            <person name="Gautier V."/>
            <person name="Ament-Velasquez S.L."/>
            <person name="Kruys A."/>
            <person name="Hutchinson M.I."/>
            <person name="Powell A.J."/>
            <person name="Barry K."/>
            <person name="Miller A.N."/>
            <person name="Grigoriev I.V."/>
            <person name="Debuchy R."/>
            <person name="Gladieux P."/>
            <person name="Hiltunen Thoren M."/>
            <person name="Johannesson H."/>
        </authorList>
    </citation>
    <scope>NUCLEOTIDE SEQUENCE</scope>
    <source>
        <strain evidence="2">FGSC 1904</strain>
    </source>
</reference>
<dbReference type="GO" id="GO:0006281">
    <property type="term" value="P:DNA repair"/>
    <property type="evidence" value="ECO:0007669"/>
    <property type="project" value="UniProtKB-ARBA"/>
</dbReference>
<dbReference type="GO" id="GO:0017108">
    <property type="term" value="F:5'-flap endonuclease activity"/>
    <property type="evidence" value="ECO:0007669"/>
    <property type="project" value="TreeGrafter"/>
</dbReference>
<dbReference type="Pfam" id="PF00867">
    <property type="entry name" value="XPG_I"/>
    <property type="match status" value="1"/>
</dbReference>
<keyword evidence="3" id="KW-1185">Reference proteome</keyword>
<evidence type="ECO:0000259" key="1">
    <source>
        <dbReference type="Pfam" id="PF00867"/>
    </source>
</evidence>
<dbReference type="InterPro" id="IPR036279">
    <property type="entry name" value="5-3_exonuclease_C_sf"/>
</dbReference>
<protein>
    <submittedName>
        <fullName evidence="2">PIN domain-like protein</fullName>
    </submittedName>
</protein>